<gene>
    <name evidence="4" type="ORF">DPM19_08760</name>
</gene>
<dbReference type="NCBIfam" id="TIGR00996">
    <property type="entry name" value="Mtu_fam_mce"/>
    <property type="match status" value="1"/>
</dbReference>
<dbReference type="InterPro" id="IPR024516">
    <property type="entry name" value="Mce_C"/>
</dbReference>
<proteinExistence type="predicted"/>
<evidence type="ECO:0000259" key="2">
    <source>
        <dbReference type="Pfam" id="PF02470"/>
    </source>
</evidence>
<feature type="domain" description="Mce/MlaD" evidence="2">
    <location>
        <begin position="28"/>
        <end position="101"/>
    </location>
</feature>
<organism evidence="4 5">
    <name type="scientific">Actinomadura craniellae</name>
    <dbReference type="NCBI Taxonomy" id="2231787"/>
    <lineage>
        <taxon>Bacteria</taxon>
        <taxon>Bacillati</taxon>
        <taxon>Actinomycetota</taxon>
        <taxon>Actinomycetes</taxon>
        <taxon>Streptosporangiales</taxon>
        <taxon>Thermomonosporaceae</taxon>
        <taxon>Actinomadura</taxon>
    </lineage>
</organism>
<dbReference type="InterPro" id="IPR052336">
    <property type="entry name" value="MlaD_Phospholipid_Transporter"/>
</dbReference>
<feature type="chain" id="PRO_5039039237" evidence="1">
    <location>
        <begin position="22"/>
        <end position="350"/>
    </location>
</feature>
<dbReference type="EMBL" id="QLYX01000003">
    <property type="protein sequence ID" value="RAY16023.1"/>
    <property type="molecule type" value="Genomic_DNA"/>
</dbReference>
<feature type="signal peptide" evidence="1">
    <location>
        <begin position="1"/>
        <end position="21"/>
    </location>
</feature>
<sequence length="350" mass="36492">MLALAVAAAWGLAGCSLPTTGAPQGDMTVTAVFADSQNLVSGHSVQLADVKIGSITGVELDTRTYKTKVTMSLMDGYRLPVGTSAEVAVTSLLGENFVRLSLPPGGSLSRGPFIADGGQITRTSVQPQFEQVVGQAGPLLKALAGDDVATVVNAGATALDGNGEKLNAMLAKSSDLLRIVGAQRAELGASVDRMAKLSRSLARGEDQLGRAPRELERTTRLLNENKDKILKTVENLTRMARLLNDRVLEGRVQRFKTLVNQLDPVLAQLAGDRQRLTRLINGLVSFEQQLPKATYDGQLLLYAVLKFVTADGKIIPAGSTGGGGGAAPARLPAGVQGAFPTLGGALGGGR</sequence>
<evidence type="ECO:0000259" key="3">
    <source>
        <dbReference type="Pfam" id="PF11887"/>
    </source>
</evidence>
<dbReference type="InterPro" id="IPR003399">
    <property type="entry name" value="Mce/MlaD"/>
</dbReference>
<keyword evidence="1" id="KW-0732">Signal</keyword>
<feature type="domain" description="Mammalian cell entry C-terminal" evidence="3">
    <location>
        <begin position="114"/>
        <end position="294"/>
    </location>
</feature>
<dbReference type="GO" id="GO:0005576">
    <property type="term" value="C:extracellular region"/>
    <property type="evidence" value="ECO:0007669"/>
    <property type="project" value="TreeGrafter"/>
</dbReference>
<name>A0A365HCN2_9ACTN</name>
<dbReference type="OrthoDB" id="3460101at2"/>
<reference evidence="4 5" key="1">
    <citation type="submission" date="2018-06" db="EMBL/GenBank/DDBJ databases">
        <title>Actinomadura craniellae sp. nov. isolated from marine sponge Craniella sp.</title>
        <authorList>
            <person name="Li L."/>
            <person name="Xu Q.H."/>
            <person name="Lin H.W."/>
            <person name="Lu Y.H."/>
        </authorList>
    </citation>
    <scope>NUCLEOTIDE SEQUENCE [LARGE SCALE GENOMIC DNA]</scope>
    <source>
        <strain evidence="4 5">LHW63021</strain>
    </source>
</reference>
<accession>A0A365HCN2</accession>
<dbReference type="PANTHER" id="PTHR33371:SF15">
    <property type="entry name" value="LIPOPROTEIN LPRN"/>
    <property type="match status" value="1"/>
</dbReference>
<evidence type="ECO:0000313" key="4">
    <source>
        <dbReference type="EMBL" id="RAY16023.1"/>
    </source>
</evidence>
<comment type="caution">
    <text evidence="4">The sequence shown here is derived from an EMBL/GenBank/DDBJ whole genome shotgun (WGS) entry which is preliminary data.</text>
</comment>
<dbReference type="Proteomes" id="UP000251891">
    <property type="component" value="Unassembled WGS sequence"/>
</dbReference>
<keyword evidence="5" id="KW-1185">Reference proteome</keyword>
<dbReference type="Pfam" id="PF11887">
    <property type="entry name" value="Mce4_CUP1"/>
    <property type="match status" value="1"/>
</dbReference>
<evidence type="ECO:0000256" key="1">
    <source>
        <dbReference type="SAM" id="SignalP"/>
    </source>
</evidence>
<protein>
    <submittedName>
        <fullName evidence="4">Virulence factor Mce family protein</fullName>
    </submittedName>
</protein>
<dbReference type="InterPro" id="IPR005693">
    <property type="entry name" value="Mce"/>
</dbReference>
<dbReference type="PANTHER" id="PTHR33371">
    <property type="entry name" value="INTERMEMBRANE PHOSPHOLIPID TRANSPORT SYSTEM BINDING PROTEIN MLAD-RELATED"/>
    <property type="match status" value="1"/>
</dbReference>
<evidence type="ECO:0000313" key="5">
    <source>
        <dbReference type="Proteomes" id="UP000251891"/>
    </source>
</evidence>
<dbReference type="AlphaFoldDB" id="A0A365HCN2"/>
<dbReference type="Pfam" id="PF02470">
    <property type="entry name" value="MlaD"/>
    <property type="match status" value="1"/>
</dbReference>